<protein>
    <submittedName>
        <fullName evidence="1">Uncharacterized protein</fullName>
    </submittedName>
</protein>
<keyword evidence="2" id="KW-1185">Reference proteome</keyword>
<dbReference type="AlphaFoldDB" id="A0AAV4P3X1"/>
<evidence type="ECO:0000313" key="2">
    <source>
        <dbReference type="Proteomes" id="UP001054945"/>
    </source>
</evidence>
<dbReference type="Proteomes" id="UP001054945">
    <property type="component" value="Unassembled WGS sequence"/>
</dbReference>
<proteinExistence type="predicted"/>
<organism evidence="1 2">
    <name type="scientific">Caerostris extrusa</name>
    <name type="common">Bark spider</name>
    <name type="synonym">Caerostris bankana</name>
    <dbReference type="NCBI Taxonomy" id="172846"/>
    <lineage>
        <taxon>Eukaryota</taxon>
        <taxon>Metazoa</taxon>
        <taxon>Ecdysozoa</taxon>
        <taxon>Arthropoda</taxon>
        <taxon>Chelicerata</taxon>
        <taxon>Arachnida</taxon>
        <taxon>Araneae</taxon>
        <taxon>Araneomorphae</taxon>
        <taxon>Entelegynae</taxon>
        <taxon>Araneoidea</taxon>
        <taxon>Araneidae</taxon>
        <taxon>Caerostris</taxon>
    </lineage>
</organism>
<sequence>MEELPFEKRTLVRKKRCFLGFNLDPYLKGTGREFRGISVYRKNISNSFEELLVSRSGADYISGQSALFFTDTNLKETDRDFWENS</sequence>
<evidence type="ECO:0000313" key="1">
    <source>
        <dbReference type="EMBL" id="GIX91678.1"/>
    </source>
</evidence>
<gene>
    <name evidence="1" type="ORF">CEXT_559991</name>
</gene>
<reference evidence="1 2" key="1">
    <citation type="submission" date="2021-06" db="EMBL/GenBank/DDBJ databases">
        <title>Caerostris extrusa draft genome.</title>
        <authorList>
            <person name="Kono N."/>
            <person name="Arakawa K."/>
        </authorList>
    </citation>
    <scope>NUCLEOTIDE SEQUENCE [LARGE SCALE GENOMIC DNA]</scope>
</reference>
<accession>A0AAV4P3X1</accession>
<name>A0AAV4P3X1_CAEEX</name>
<dbReference type="EMBL" id="BPLR01004047">
    <property type="protein sequence ID" value="GIX91678.1"/>
    <property type="molecule type" value="Genomic_DNA"/>
</dbReference>
<comment type="caution">
    <text evidence="1">The sequence shown here is derived from an EMBL/GenBank/DDBJ whole genome shotgun (WGS) entry which is preliminary data.</text>
</comment>